<dbReference type="EMBL" id="BOSE01000001">
    <property type="protein sequence ID" value="GIP15214.1"/>
    <property type="molecule type" value="Genomic_DNA"/>
</dbReference>
<protein>
    <recommendedName>
        <fullName evidence="3">DUF4227 domain-containing protein</fullName>
    </recommendedName>
</protein>
<proteinExistence type="predicted"/>
<dbReference type="Pfam" id="PF14004">
    <property type="entry name" value="DUF4227"/>
    <property type="match status" value="1"/>
</dbReference>
<evidence type="ECO:0000313" key="2">
    <source>
        <dbReference type="Proteomes" id="UP000683139"/>
    </source>
</evidence>
<organism evidence="1 2">
    <name type="scientific">Paenibacillus montaniterrae</name>
    <dbReference type="NCBI Taxonomy" id="429341"/>
    <lineage>
        <taxon>Bacteria</taxon>
        <taxon>Bacillati</taxon>
        <taxon>Bacillota</taxon>
        <taxon>Bacilli</taxon>
        <taxon>Bacillales</taxon>
        <taxon>Paenibacillaceae</taxon>
        <taxon>Paenibacillus</taxon>
    </lineage>
</organism>
<reference evidence="1" key="1">
    <citation type="submission" date="2021-03" db="EMBL/GenBank/DDBJ databases">
        <title>Antimicrobial resistance genes in bacteria isolated from Japanese honey, and their potential for conferring macrolide and lincosamide resistance in the American foulbrood pathogen Paenibacillus larvae.</title>
        <authorList>
            <person name="Okamoto M."/>
            <person name="Kumagai M."/>
            <person name="Kanamori H."/>
            <person name="Takamatsu D."/>
        </authorList>
    </citation>
    <scope>NUCLEOTIDE SEQUENCE</scope>
    <source>
        <strain evidence="1">J40TS1</strain>
    </source>
</reference>
<sequence length="75" mass="8670">MPAMKELVGRFLFFLLFVVLLVVVTAAYQWLHSLFSFGSPYDMPSGDAVKVFHSGSTLEQYSIPDRLIWFFRYGE</sequence>
<gene>
    <name evidence="1" type="ORF">J40TS1_08560</name>
</gene>
<evidence type="ECO:0000313" key="1">
    <source>
        <dbReference type="EMBL" id="GIP15214.1"/>
    </source>
</evidence>
<comment type="caution">
    <text evidence="1">The sequence shown here is derived from an EMBL/GenBank/DDBJ whole genome shotgun (WGS) entry which is preliminary data.</text>
</comment>
<name>A0A919YN67_9BACL</name>
<dbReference type="InterPro" id="IPR025321">
    <property type="entry name" value="DUF4227"/>
</dbReference>
<accession>A0A919YN67</accession>
<keyword evidence="2" id="KW-1185">Reference proteome</keyword>
<dbReference type="RefSeq" id="WP_213513426.1">
    <property type="nucleotide sequence ID" value="NZ_BOSE01000001.1"/>
</dbReference>
<evidence type="ECO:0008006" key="3">
    <source>
        <dbReference type="Google" id="ProtNLM"/>
    </source>
</evidence>
<dbReference type="Proteomes" id="UP000683139">
    <property type="component" value="Unassembled WGS sequence"/>
</dbReference>
<dbReference type="AlphaFoldDB" id="A0A919YN67"/>